<evidence type="ECO:0000256" key="11">
    <source>
        <dbReference type="RuleBase" id="RU363032"/>
    </source>
</evidence>
<sequence length="563" mass="59302">MTARRRTLWKPAFTAGVVVMAALVLVAVFAPLLVSQQAHQFTDDVALPPGGAHPLGTNDFGQDNLARVLVATRLTLVMTVCATAISVLGGLAAGVAIWLSPRAVREWCLRLLETAVAYPTLITALVIAAILLPGATTAVIALGIAGIPGFARVTANLAGRTARAEYFLSSRFLGVGSWHLATRHMIPSMAEPLLVLSTTIFATVLVEISALSFVGLGVQQPQYDLGSLLNDSLEALYTQPAEALGPAVMIVLASVAAMLIGDGLAAHANPRASRRWAPRPRAASAVAVPAPGDTALVRVRDLRVSAPEGGDALVRGVDLHVEPGEIVGIVGESGSGKSLTALSVAGLLADELGQSAEELRVGEMNMLGSPAAAELARQIALIYQDPGTTFAPSRTMGPQLTEVLRTHMGVPRKEARAAVIEALEAVGITQPELRMRQYPHQLSGGMRQRAMIAAAVVTRPSLLIADEPTTALDVTVQVGVLRAFRALRERLGTAILFISHDLGVVRELCDRVVVMRGGEVVEELPAAQLDRGEVSHPYTRALLDAVPEIDTERGRILAGAEEE</sequence>
<evidence type="ECO:0000256" key="1">
    <source>
        <dbReference type="ARBA" id="ARBA00004141"/>
    </source>
</evidence>
<dbReference type="InterPro" id="IPR000515">
    <property type="entry name" value="MetI-like"/>
</dbReference>
<feature type="transmembrane region" description="Helical" evidence="11">
    <location>
        <begin position="243"/>
        <end position="265"/>
    </location>
</feature>
<dbReference type="RefSeq" id="WP_344337993.1">
    <property type="nucleotide sequence ID" value="NZ_BAAAPZ010000017.1"/>
</dbReference>
<dbReference type="InterPro" id="IPR035906">
    <property type="entry name" value="MetI-like_sf"/>
</dbReference>
<proteinExistence type="inferred from homology"/>
<feature type="transmembrane region" description="Helical" evidence="11">
    <location>
        <begin position="12"/>
        <end position="34"/>
    </location>
</feature>
<dbReference type="SMART" id="SM00382">
    <property type="entry name" value="AAA"/>
    <property type="match status" value="1"/>
</dbReference>
<dbReference type="Pfam" id="PF00005">
    <property type="entry name" value="ABC_tran"/>
    <property type="match status" value="1"/>
</dbReference>
<feature type="transmembrane region" description="Helical" evidence="11">
    <location>
        <begin position="111"/>
        <end position="132"/>
    </location>
</feature>
<evidence type="ECO:0000256" key="8">
    <source>
        <dbReference type="ARBA" id="ARBA00022840"/>
    </source>
</evidence>
<evidence type="ECO:0000256" key="7">
    <source>
        <dbReference type="ARBA" id="ARBA00022741"/>
    </source>
</evidence>
<feature type="transmembrane region" description="Helical" evidence="11">
    <location>
        <begin position="74"/>
        <end position="99"/>
    </location>
</feature>
<dbReference type="PROSITE" id="PS50893">
    <property type="entry name" value="ABC_TRANSPORTER_2"/>
    <property type="match status" value="1"/>
</dbReference>
<keyword evidence="10 11" id="KW-0472">Membrane</keyword>
<dbReference type="EMBL" id="BAAAPZ010000017">
    <property type="protein sequence ID" value="GAA2104122.1"/>
    <property type="molecule type" value="Genomic_DNA"/>
</dbReference>
<dbReference type="InterPro" id="IPR003439">
    <property type="entry name" value="ABC_transporter-like_ATP-bd"/>
</dbReference>
<keyword evidence="6 11" id="KW-0812">Transmembrane</keyword>
<evidence type="ECO:0000313" key="14">
    <source>
        <dbReference type="EMBL" id="GAA2104122.1"/>
    </source>
</evidence>
<organism evidence="14 15">
    <name type="scientific">Brevibacterium salitolerans</name>
    <dbReference type="NCBI Taxonomy" id="1403566"/>
    <lineage>
        <taxon>Bacteria</taxon>
        <taxon>Bacillati</taxon>
        <taxon>Actinomycetota</taxon>
        <taxon>Actinomycetes</taxon>
        <taxon>Micrococcales</taxon>
        <taxon>Brevibacteriaceae</taxon>
        <taxon>Brevibacterium</taxon>
    </lineage>
</organism>
<dbReference type="Gene3D" id="3.40.50.300">
    <property type="entry name" value="P-loop containing nucleotide triphosphate hydrolases"/>
    <property type="match status" value="1"/>
</dbReference>
<gene>
    <name evidence="14" type="ORF">GCM10009823_28610</name>
</gene>
<evidence type="ECO:0000256" key="5">
    <source>
        <dbReference type="ARBA" id="ARBA00022475"/>
    </source>
</evidence>
<name>A0ABP5IT09_9MICO</name>
<feature type="domain" description="ABC transmembrane type-1" evidence="13">
    <location>
        <begin position="72"/>
        <end position="261"/>
    </location>
</feature>
<evidence type="ECO:0000256" key="10">
    <source>
        <dbReference type="ARBA" id="ARBA00023136"/>
    </source>
</evidence>
<evidence type="ECO:0000259" key="12">
    <source>
        <dbReference type="PROSITE" id="PS50893"/>
    </source>
</evidence>
<evidence type="ECO:0000256" key="2">
    <source>
        <dbReference type="ARBA" id="ARBA00004202"/>
    </source>
</evidence>
<evidence type="ECO:0000256" key="4">
    <source>
        <dbReference type="ARBA" id="ARBA00022448"/>
    </source>
</evidence>
<protein>
    <submittedName>
        <fullName evidence="14">Dipeptide/oligopeptide/nickel ABC transporter permease/ATP-binding protein</fullName>
    </submittedName>
</protein>
<evidence type="ECO:0000256" key="6">
    <source>
        <dbReference type="ARBA" id="ARBA00022692"/>
    </source>
</evidence>
<evidence type="ECO:0000259" key="13">
    <source>
        <dbReference type="PROSITE" id="PS50928"/>
    </source>
</evidence>
<keyword evidence="7" id="KW-0547">Nucleotide-binding</keyword>
<dbReference type="SUPFAM" id="SSF161098">
    <property type="entry name" value="MetI-like"/>
    <property type="match status" value="1"/>
</dbReference>
<dbReference type="PROSITE" id="PS50928">
    <property type="entry name" value="ABC_TM1"/>
    <property type="match status" value="1"/>
</dbReference>
<comment type="caution">
    <text evidence="14">The sequence shown here is derived from an EMBL/GenBank/DDBJ whole genome shotgun (WGS) entry which is preliminary data.</text>
</comment>
<dbReference type="PROSITE" id="PS00211">
    <property type="entry name" value="ABC_TRANSPORTER_1"/>
    <property type="match status" value="1"/>
</dbReference>
<dbReference type="PANTHER" id="PTHR43297:SF2">
    <property type="entry name" value="DIPEPTIDE TRANSPORT ATP-BINDING PROTEIN DPPD"/>
    <property type="match status" value="1"/>
</dbReference>
<feature type="transmembrane region" description="Helical" evidence="11">
    <location>
        <begin position="193"/>
        <end position="218"/>
    </location>
</feature>
<keyword evidence="15" id="KW-1185">Reference proteome</keyword>
<dbReference type="CDD" id="cd03257">
    <property type="entry name" value="ABC_NikE_OppD_transporters"/>
    <property type="match status" value="1"/>
</dbReference>
<keyword evidence="4 11" id="KW-0813">Transport</keyword>
<reference evidence="15" key="1">
    <citation type="journal article" date="2019" name="Int. J. Syst. Evol. Microbiol.">
        <title>The Global Catalogue of Microorganisms (GCM) 10K type strain sequencing project: providing services to taxonomists for standard genome sequencing and annotation.</title>
        <authorList>
            <consortium name="The Broad Institute Genomics Platform"/>
            <consortium name="The Broad Institute Genome Sequencing Center for Infectious Disease"/>
            <person name="Wu L."/>
            <person name="Ma J."/>
        </authorList>
    </citation>
    <scope>NUCLEOTIDE SEQUENCE [LARGE SCALE GENOMIC DNA]</scope>
    <source>
        <strain evidence="15">JCM 15900</strain>
    </source>
</reference>
<dbReference type="InterPro" id="IPR027417">
    <property type="entry name" value="P-loop_NTPase"/>
</dbReference>
<comment type="similarity">
    <text evidence="3">Belongs to the ABC transporter superfamily.</text>
</comment>
<keyword evidence="9 11" id="KW-1133">Transmembrane helix</keyword>
<comment type="subcellular location">
    <subcellularLocation>
        <location evidence="11">Cell membrane</location>
        <topology evidence="11">Multi-pass membrane protein</topology>
    </subcellularLocation>
    <subcellularLocation>
        <location evidence="2">Cell membrane</location>
        <topology evidence="2">Peripheral membrane protein</topology>
    </subcellularLocation>
    <subcellularLocation>
        <location evidence="1">Membrane</location>
        <topology evidence="1">Multi-pass membrane protein</topology>
    </subcellularLocation>
</comment>
<evidence type="ECO:0000313" key="15">
    <source>
        <dbReference type="Proteomes" id="UP001500984"/>
    </source>
</evidence>
<dbReference type="InterPro" id="IPR017871">
    <property type="entry name" value="ABC_transporter-like_CS"/>
</dbReference>
<keyword evidence="5" id="KW-1003">Cell membrane</keyword>
<dbReference type="PANTHER" id="PTHR43297">
    <property type="entry name" value="OLIGOPEPTIDE TRANSPORT ATP-BINDING PROTEIN APPD"/>
    <property type="match status" value="1"/>
</dbReference>
<evidence type="ECO:0000256" key="9">
    <source>
        <dbReference type="ARBA" id="ARBA00022989"/>
    </source>
</evidence>
<dbReference type="Gene3D" id="1.10.3720.10">
    <property type="entry name" value="MetI-like"/>
    <property type="match status" value="1"/>
</dbReference>
<dbReference type="InterPro" id="IPR050388">
    <property type="entry name" value="ABC_Ni/Peptide_Import"/>
</dbReference>
<dbReference type="InterPro" id="IPR003593">
    <property type="entry name" value="AAA+_ATPase"/>
</dbReference>
<feature type="transmembrane region" description="Helical" evidence="11">
    <location>
        <begin position="138"/>
        <end position="158"/>
    </location>
</feature>
<dbReference type="Proteomes" id="UP001500984">
    <property type="component" value="Unassembled WGS sequence"/>
</dbReference>
<keyword evidence="8" id="KW-0067">ATP-binding</keyword>
<accession>A0ABP5IT09</accession>
<evidence type="ECO:0000256" key="3">
    <source>
        <dbReference type="ARBA" id="ARBA00005417"/>
    </source>
</evidence>
<feature type="domain" description="ABC transporter" evidence="12">
    <location>
        <begin position="297"/>
        <end position="542"/>
    </location>
</feature>
<comment type="similarity">
    <text evidence="11">Belongs to the binding-protein-dependent transport system permease family.</text>
</comment>
<dbReference type="Pfam" id="PF00528">
    <property type="entry name" value="BPD_transp_1"/>
    <property type="match status" value="1"/>
</dbReference>
<dbReference type="SUPFAM" id="SSF52540">
    <property type="entry name" value="P-loop containing nucleoside triphosphate hydrolases"/>
    <property type="match status" value="1"/>
</dbReference>
<dbReference type="CDD" id="cd06261">
    <property type="entry name" value="TM_PBP2"/>
    <property type="match status" value="1"/>
</dbReference>